<evidence type="ECO:0000313" key="7">
    <source>
        <dbReference type="Proteomes" id="UP001295444"/>
    </source>
</evidence>
<evidence type="ECO:0000256" key="2">
    <source>
        <dbReference type="ARBA" id="ARBA00007236"/>
    </source>
</evidence>
<accession>A0AAD1RBL9</accession>
<dbReference type="GO" id="GO:0005125">
    <property type="term" value="F:cytokine activity"/>
    <property type="evidence" value="ECO:0007669"/>
    <property type="project" value="UniProtKB-KW"/>
</dbReference>
<keyword evidence="4" id="KW-0964">Secreted</keyword>
<dbReference type="EMBL" id="OW240913">
    <property type="protein sequence ID" value="CAH2245695.1"/>
    <property type="molecule type" value="Genomic_DNA"/>
</dbReference>
<dbReference type="SUPFAM" id="SSF57501">
    <property type="entry name" value="Cystine-knot cytokines"/>
    <property type="match status" value="1"/>
</dbReference>
<evidence type="ECO:0000256" key="4">
    <source>
        <dbReference type="ARBA" id="ARBA00022525"/>
    </source>
</evidence>
<dbReference type="Proteomes" id="UP001295444">
    <property type="component" value="Chromosome 02"/>
</dbReference>
<dbReference type="InterPro" id="IPR020440">
    <property type="entry name" value="IL-17_chr"/>
</dbReference>
<evidence type="ECO:0000313" key="6">
    <source>
        <dbReference type="EMBL" id="CAH2245695.1"/>
    </source>
</evidence>
<keyword evidence="5" id="KW-0732">Signal</keyword>
<dbReference type="AlphaFoldDB" id="A0AAD1RBL9"/>
<evidence type="ECO:0000256" key="1">
    <source>
        <dbReference type="ARBA" id="ARBA00004613"/>
    </source>
</evidence>
<protein>
    <submittedName>
        <fullName evidence="6">Interleukin-17F, partial</fullName>
    </submittedName>
</protein>
<proteinExistence type="inferred from homology"/>
<evidence type="ECO:0000256" key="3">
    <source>
        <dbReference type="ARBA" id="ARBA00022514"/>
    </source>
</evidence>
<dbReference type="InterPro" id="IPR010345">
    <property type="entry name" value="IL-17_fam"/>
</dbReference>
<keyword evidence="3" id="KW-0202">Cytokine</keyword>
<dbReference type="GO" id="GO:0005615">
    <property type="term" value="C:extracellular space"/>
    <property type="evidence" value="ECO:0007669"/>
    <property type="project" value="UniProtKB-KW"/>
</dbReference>
<gene>
    <name evidence="6" type="ORF">PECUL_23A049831</name>
</gene>
<dbReference type="Pfam" id="PF06083">
    <property type="entry name" value="IL17"/>
    <property type="match status" value="1"/>
</dbReference>
<keyword evidence="7" id="KW-1185">Reference proteome</keyword>
<dbReference type="Gene3D" id="2.10.90.10">
    <property type="entry name" value="Cystine-knot cytokines"/>
    <property type="match status" value="1"/>
</dbReference>
<reference evidence="6" key="1">
    <citation type="submission" date="2022-03" db="EMBL/GenBank/DDBJ databases">
        <authorList>
            <person name="Alioto T."/>
            <person name="Alioto T."/>
            <person name="Gomez Garrido J."/>
        </authorList>
    </citation>
    <scope>NUCLEOTIDE SEQUENCE</scope>
</reference>
<comment type="subcellular location">
    <subcellularLocation>
        <location evidence="1">Secreted</location>
    </subcellularLocation>
</comment>
<name>A0AAD1RBL9_PELCU</name>
<evidence type="ECO:0000256" key="5">
    <source>
        <dbReference type="ARBA" id="ARBA00022729"/>
    </source>
</evidence>
<comment type="similarity">
    <text evidence="2">Belongs to the IL-17 family.</text>
</comment>
<dbReference type="GO" id="GO:0006954">
    <property type="term" value="P:inflammatory response"/>
    <property type="evidence" value="ECO:0007669"/>
    <property type="project" value="InterPro"/>
</dbReference>
<dbReference type="PRINTS" id="PR01932">
    <property type="entry name" value="INTRLEUKIN17"/>
</dbReference>
<organism evidence="6 7">
    <name type="scientific">Pelobates cultripes</name>
    <name type="common">Western spadefoot toad</name>
    <dbReference type="NCBI Taxonomy" id="61616"/>
    <lineage>
        <taxon>Eukaryota</taxon>
        <taxon>Metazoa</taxon>
        <taxon>Chordata</taxon>
        <taxon>Craniata</taxon>
        <taxon>Vertebrata</taxon>
        <taxon>Euteleostomi</taxon>
        <taxon>Amphibia</taxon>
        <taxon>Batrachia</taxon>
        <taxon>Anura</taxon>
        <taxon>Pelobatoidea</taxon>
        <taxon>Pelobatidae</taxon>
        <taxon>Pelobates</taxon>
    </lineage>
</organism>
<dbReference type="InterPro" id="IPR029034">
    <property type="entry name" value="Cystine-knot_cytokine"/>
</dbReference>
<sequence>MKFDLQVNSCTHSPSYANEAHTRSLSPWEYSMNEDKNRFPAIIAEATCTHNRCVDSTGNLDSSASSVPISQEILVLRRPEGDPKMGIMLDKQLITVGCTCMKSSYAGAVRQKLLPTELEEAMQTWMEKQGRRNDTGLNMK</sequence>